<dbReference type="SFLD" id="SFLDS00019">
    <property type="entry name" value="Glutathione_Transferase_(cytos"/>
    <property type="match status" value="1"/>
</dbReference>
<dbReference type="InterPro" id="IPR004045">
    <property type="entry name" value="Glutathione_S-Trfase_N"/>
</dbReference>
<dbReference type="InterPro" id="IPR040079">
    <property type="entry name" value="Glutathione_S-Trfase"/>
</dbReference>
<dbReference type="PROSITE" id="PS50405">
    <property type="entry name" value="GST_CTER"/>
    <property type="match status" value="1"/>
</dbReference>
<dbReference type="InterPro" id="IPR010987">
    <property type="entry name" value="Glutathione-S-Trfase_C-like"/>
</dbReference>
<accession>A0ABR6HQI4</accession>
<reference evidence="3 4" key="1">
    <citation type="submission" date="2020-08" db="EMBL/GenBank/DDBJ databases">
        <title>Genomic Encyclopedia of Type Strains, Phase III (KMG-III): the genomes of soil and plant-associated and newly described type strains.</title>
        <authorList>
            <person name="Whitman W."/>
        </authorList>
    </citation>
    <scope>NUCLEOTIDE SEQUENCE [LARGE SCALE GENOMIC DNA]</scope>
    <source>
        <strain evidence="3 4">CECT 8572</strain>
    </source>
</reference>
<dbReference type="Proteomes" id="UP000576152">
    <property type="component" value="Unassembled WGS sequence"/>
</dbReference>
<dbReference type="RefSeq" id="WP_183473747.1">
    <property type="nucleotide sequence ID" value="NZ_JACIBX010000008.1"/>
</dbReference>
<evidence type="ECO:0000313" key="4">
    <source>
        <dbReference type="Proteomes" id="UP000576152"/>
    </source>
</evidence>
<feature type="domain" description="GST C-terminal" evidence="2">
    <location>
        <begin position="86"/>
        <end position="203"/>
    </location>
</feature>
<proteinExistence type="predicted"/>
<dbReference type="SUPFAM" id="SSF52833">
    <property type="entry name" value="Thioredoxin-like"/>
    <property type="match status" value="1"/>
</dbReference>
<dbReference type="InterPro" id="IPR036249">
    <property type="entry name" value="Thioredoxin-like_sf"/>
</dbReference>
<dbReference type="GO" id="GO:0004364">
    <property type="term" value="F:glutathione transferase activity"/>
    <property type="evidence" value="ECO:0007669"/>
    <property type="project" value="UniProtKB-EC"/>
</dbReference>
<evidence type="ECO:0000259" key="1">
    <source>
        <dbReference type="PROSITE" id="PS50404"/>
    </source>
</evidence>
<sequence length="204" mass="22645">MLTLHCLAYSRAIRVVWLLEDLGQPYELVTYDRTKDFRAPEELSRVHPLGKSPVIQDGDLKLAESSACLRYIVDTYGTDAHRPPRNTVDRIRHEELLDYVESSFAGVAMGLLIPALQGKEPSEGARKKLETHLAYIADNLTPDALLFGADVSLADIQFSYLLANLSRMGFLENAPRIEAYWAALQTQPGYKAAVEKAGPMAPEA</sequence>
<dbReference type="SFLD" id="SFLDG00358">
    <property type="entry name" value="Main_(cytGST)"/>
    <property type="match status" value="1"/>
</dbReference>
<evidence type="ECO:0000259" key="2">
    <source>
        <dbReference type="PROSITE" id="PS50405"/>
    </source>
</evidence>
<dbReference type="PANTHER" id="PTHR44051:SF9">
    <property type="entry name" value="GLUTATHIONE S-TRANSFERASE 1"/>
    <property type="match status" value="1"/>
</dbReference>
<name>A0ABR6HQI4_9RHOB</name>
<protein>
    <submittedName>
        <fullName evidence="3">Glutathione S-transferase</fullName>
        <ecNumber evidence="3">2.5.1.18</ecNumber>
    </submittedName>
</protein>
<dbReference type="SUPFAM" id="SSF47616">
    <property type="entry name" value="GST C-terminal domain-like"/>
    <property type="match status" value="1"/>
</dbReference>
<dbReference type="Gene3D" id="3.40.30.10">
    <property type="entry name" value="Glutaredoxin"/>
    <property type="match status" value="1"/>
</dbReference>
<organism evidence="3 4">
    <name type="scientific">Limimaricola variabilis</name>
    <dbReference type="NCBI Taxonomy" id="1492771"/>
    <lineage>
        <taxon>Bacteria</taxon>
        <taxon>Pseudomonadati</taxon>
        <taxon>Pseudomonadota</taxon>
        <taxon>Alphaproteobacteria</taxon>
        <taxon>Rhodobacterales</taxon>
        <taxon>Paracoccaceae</taxon>
        <taxon>Limimaricola</taxon>
    </lineage>
</organism>
<dbReference type="CDD" id="cd03046">
    <property type="entry name" value="GST_N_GTT1_like"/>
    <property type="match status" value="1"/>
</dbReference>
<keyword evidence="3" id="KW-0808">Transferase</keyword>
<dbReference type="EMBL" id="JACIBX010000008">
    <property type="protein sequence ID" value="MBB3712810.1"/>
    <property type="molecule type" value="Genomic_DNA"/>
</dbReference>
<dbReference type="EC" id="2.5.1.18" evidence="3"/>
<dbReference type="Gene3D" id="1.20.1050.10">
    <property type="match status" value="1"/>
</dbReference>
<feature type="domain" description="GST N-terminal" evidence="1">
    <location>
        <begin position="1"/>
        <end position="80"/>
    </location>
</feature>
<comment type="caution">
    <text evidence="3">The sequence shown here is derived from an EMBL/GenBank/DDBJ whole genome shotgun (WGS) entry which is preliminary data.</text>
</comment>
<gene>
    <name evidence="3" type="ORF">FHS00_002405</name>
</gene>
<dbReference type="Pfam" id="PF02798">
    <property type="entry name" value="GST_N"/>
    <property type="match status" value="1"/>
</dbReference>
<evidence type="ECO:0000313" key="3">
    <source>
        <dbReference type="EMBL" id="MBB3712810.1"/>
    </source>
</evidence>
<dbReference type="PANTHER" id="PTHR44051">
    <property type="entry name" value="GLUTATHIONE S-TRANSFERASE-RELATED"/>
    <property type="match status" value="1"/>
</dbReference>
<dbReference type="PROSITE" id="PS50404">
    <property type="entry name" value="GST_NTER"/>
    <property type="match status" value="1"/>
</dbReference>
<keyword evidence="4" id="KW-1185">Reference proteome</keyword>
<dbReference type="InterPro" id="IPR036282">
    <property type="entry name" value="Glutathione-S-Trfase_C_sf"/>
</dbReference>
<dbReference type="SFLD" id="SFLDG01150">
    <property type="entry name" value="Main.1:_Beta-like"/>
    <property type="match status" value="1"/>
</dbReference>